<sequence>MASSGVDIGGRKVAKALVIALVVLVRDERH</sequence>
<name>X1CYI6_9ZZZZ</name>
<accession>X1CYI6</accession>
<dbReference type="EMBL" id="BART01032622">
    <property type="protein sequence ID" value="GAH12932.1"/>
    <property type="molecule type" value="Genomic_DNA"/>
</dbReference>
<reference evidence="1" key="1">
    <citation type="journal article" date="2014" name="Front. Microbiol.">
        <title>High frequency of phylogenetically diverse reductive dehalogenase-homologous genes in deep subseafloor sedimentary metagenomes.</title>
        <authorList>
            <person name="Kawai M."/>
            <person name="Futagami T."/>
            <person name="Toyoda A."/>
            <person name="Takaki Y."/>
            <person name="Nishi S."/>
            <person name="Hori S."/>
            <person name="Arai W."/>
            <person name="Tsubouchi T."/>
            <person name="Morono Y."/>
            <person name="Uchiyama I."/>
            <person name="Ito T."/>
            <person name="Fujiyama A."/>
            <person name="Inagaki F."/>
            <person name="Takami H."/>
        </authorList>
    </citation>
    <scope>NUCLEOTIDE SEQUENCE</scope>
    <source>
        <strain evidence="1">Expedition CK06-06</strain>
    </source>
</reference>
<evidence type="ECO:0000313" key="1">
    <source>
        <dbReference type="EMBL" id="GAH12932.1"/>
    </source>
</evidence>
<feature type="non-terminal residue" evidence="1">
    <location>
        <position position="30"/>
    </location>
</feature>
<proteinExistence type="predicted"/>
<gene>
    <name evidence="1" type="ORF">S01H4_56320</name>
</gene>
<protein>
    <submittedName>
        <fullName evidence="1">Uncharacterized protein</fullName>
    </submittedName>
</protein>
<organism evidence="1">
    <name type="scientific">marine sediment metagenome</name>
    <dbReference type="NCBI Taxonomy" id="412755"/>
    <lineage>
        <taxon>unclassified sequences</taxon>
        <taxon>metagenomes</taxon>
        <taxon>ecological metagenomes</taxon>
    </lineage>
</organism>
<dbReference type="AlphaFoldDB" id="X1CYI6"/>
<comment type="caution">
    <text evidence="1">The sequence shown here is derived from an EMBL/GenBank/DDBJ whole genome shotgun (WGS) entry which is preliminary data.</text>
</comment>